<reference evidence="15 16" key="1">
    <citation type="submission" date="2019-12" db="EMBL/GenBank/DDBJ databases">
        <authorList>
            <person name="Zheng J."/>
        </authorList>
    </citation>
    <scope>NUCLEOTIDE SEQUENCE [LARGE SCALE GENOMIC DNA]</scope>
    <source>
        <strain evidence="15 16">DSM 27347</strain>
    </source>
</reference>
<comment type="caution">
    <text evidence="15">The sequence shown here is derived from an EMBL/GenBank/DDBJ whole genome shotgun (WGS) entry which is preliminary data.</text>
</comment>
<keyword evidence="9" id="KW-0010">Activator</keyword>
<gene>
    <name evidence="15" type="primary">mntR</name>
    <name evidence="15" type="ORF">GQR91_13535</name>
</gene>
<comment type="subunit">
    <text evidence="3">Homodimer.</text>
</comment>
<protein>
    <recommendedName>
        <fullName evidence="4">Transcriptional regulator MntR</fullName>
    </recommendedName>
    <alternativeName>
        <fullName evidence="13">Manganese transport regulator</fullName>
    </alternativeName>
</protein>
<keyword evidence="11" id="KW-0464">Manganese</keyword>
<evidence type="ECO:0000256" key="8">
    <source>
        <dbReference type="ARBA" id="ARBA00023125"/>
    </source>
</evidence>
<dbReference type="InterPro" id="IPR036390">
    <property type="entry name" value="WH_DNA-bd_sf"/>
</dbReference>
<dbReference type="InterPro" id="IPR036388">
    <property type="entry name" value="WH-like_DNA-bd_sf"/>
</dbReference>
<dbReference type="Pfam" id="PF02742">
    <property type="entry name" value="Fe_dep_repr_C"/>
    <property type="match status" value="1"/>
</dbReference>
<evidence type="ECO:0000256" key="12">
    <source>
        <dbReference type="ARBA" id="ARBA00025185"/>
    </source>
</evidence>
<keyword evidence="5" id="KW-0963">Cytoplasm</keyword>
<organism evidence="15 16">
    <name type="scientific">Sphingomonas carotinifaciens</name>
    <dbReference type="NCBI Taxonomy" id="1166323"/>
    <lineage>
        <taxon>Bacteria</taxon>
        <taxon>Pseudomonadati</taxon>
        <taxon>Pseudomonadota</taxon>
        <taxon>Alphaproteobacteria</taxon>
        <taxon>Sphingomonadales</taxon>
        <taxon>Sphingomonadaceae</taxon>
        <taxon>Sphingomonas</taxon>
    </lineage>
</organism>
<dbReference type="NCBIfam" id="NF008273">
    <property type="entry name" value="PRK11050.1"/>
    <property type="match status" value="1"/>
</dbReference>
<comment type="function">
    <text evidence="12">In the presence of manganese, represses expression of mntH and mntS. Up-regulates expression of mntP.</text>
</comment>
<evidence type="ECO:0000256" key="2">
    <source>
        <dbReference type="ARBA" id="ARBA00007871"/>
    </source>
</evidence>
<name>A0A6N8LVW9_9SPHN</name>
<dbReference type="EMBL" id="WSUT01000005">
    <property type="protein sequence ID" value="MWC44667.1"/>
    <property type="molecule type" value="Genomic_DNA"/>
</dbReference>
<evidence type="ECO:0000259" key="14">
    <source>
        <dbReference type="PROSITE" id="PS50944"/>
    </source>
</evidence>
<dbReference type="RefSeq" id="WP_112383293.1">
    <property type="nucleotide sequence ID" value="NZ_WSUT01000005.1"/>
</dbReference>
<evidence type="ECO:0000256" key="13">
    <source>
        <dbReference type="ARBA" id="ARBA00032593"/>
    </source>
</evidence>
<comment type="similarity">
    <text evidence="2">Belongs to the DtxR/MntR family.</text>
</comment>
<dbReference type="InterPro" id="IPR022687">
    <property type="entry name" value="HTH_DTXR"/>
</dbReference>
<dbReference type="Gene3D" id="1.10.10.10">
    <property type="entry name" value="Winged helix-like DNA-binding domain superfamily/Winged helix DNA-binding domain"/>
    <property type="match status" value="1"/>
</dbReference>
<evidence type="ECO:0000256" key="10">
    <source>
        <dbReference type="ARBA" id="ARBA00023163"/>
    </source>
</evidence>
<evidence type="ECO:0000256" key="3">
    <source>
        <dbReference type="ARBA" id="ARBA00011738"/>
    </source>
</evidence>
<accession>A0A6N8LVW9</accession>
<evidence type="ECO:0000256" key="11">
    <source>
        <dbReference type="ARBA" id="ARBA00023211"/>
    </source>
</evidence>
<dbReference type="OrthoDB" id="9791355at2"/>
<evidence type="ECO:0000256" key="5">
    <source>
        <dbReference type="ARBA" id="ARBA00022490"/>
    </source>
</evidence>
<proteinExistence type="inferred from homology"/>
<dbReference type="GO" id="GO:0046914">
    <property type="term" value="F:transition metal ion binding"/>
    <property type="evidence" value="ECO:0007669"/>
    <property type="project" value="InterPro"/>
</dbReference>
<dbReference type="PANTHER" id="PTHR33238">
    <property type="entry name" value="IRON (METAL) DEPENDENT REPRESSOR, DTXR FAMILY"/>
    <property type="match status" value="1"/>
</dbReference>
<dbReference type="SUPFAM" id="SSF46785">
    <property type="entry name" value="Winged helix' DNA-binding domain"/>
    <property type="match status" value="1"/>
</dbReference>
<evidence type="ECO:0000256" key="4">
    <source>
        <dbReference type="ARBA" id="ARBA00022386"/>
    </source>
</evidence>
<dbReference type="Proteomes" id="UP000436801">
    <property type="component" value="Unassembled WGS sequence"/>
</dbReference>
<feature type="domain" description="HTH dtxR-type" evidence="14">
    <location>
        <begin position="29"/>
        <end position="89"/>
    </location>
</feature>
<evidence type="ECO:0000256" key="9">
    <source>
        <dbReference type="ARBA" id="ARBA00023159"/>
    </source>
</evidence>
<evidence type="ECO:0000256" key="6">
    <source>
        <dbReference type="ARBA" id="ARBA00022491"/>
    </source>
</evidence>
<dbReference type="InterPro" id="IPR001367">
    <property type="entry name" value="Fe_dep_repressor"/>
</dbReference>
<keyword evidence="10" id="KW-0804">Transcription</keyword>
<dbReference type="GO" id="GO:0005737">
    <property type="term" value="C:cytoplasm"/>
    <property type="evidence" value="ECO:0007669"/>
    <property type="project" value="UniProtKB-SubCell"/>
</dbReference>
<dbReference type="Pfam" id="PF01325">
    <property type="entry name" value="Fe_dep_repress"/>
    <property type="match status" value="1"/>
</dbReference>
<keyword evidence="8" id="KW-0238">DNA-binding</keyword>
<keyword evidence="6" id="KW-0678">Repressor</keyword>
<dbReference type="AlphaFoldDB" id="A0A6N8LVW9"/>
<dbReference type="SMART" id="SM00529">
    <property type="entry name" value="HTH_DTXR"/>
    <property type="match status" value="1"/>
</dbReference>
<dbReference type="PROSITE" id="PS50944">
    <property type="entry name" value="HTH_DTXR"/>
    <property type="match status" value="1"/>
</dbReference>
<dbReference type="GO" id="GO:0003700">
    <property type="term" value="F:DNA-binding transcription factor activity"/>
    <property type="evidence" value="ECO:0007669"/>
    <property type="project" value="InterPro"/>
</dbReference>
<evidence type="ECO:0000256" key="7">
    <source>
        <dbReference type="ARBA" id="ARBA00023015"/>
    </source>
</evidence>
<dbReference type="InterPro" id="IPR050536">
    <property type="entry name" value="DtxR_MntR_Metal-Reg"/>
</dbReference>
<evidence type="ECO:0000313" key="15">
    <source>
        <dbReference type="EMBL" id="MWC44667.1"/>
    </source>
</evidence>
<dbReference type="PANTHER" id="PTHR33238:SF11">
    <property type="entry name" value="TRANSCRIPTIONAL REGULATOR MNTR"/>
    <property type="match status" value="1"/>
</dbReference>
<evidence type="ECO:0000313" key="16">
    <source>
        <dbReference type="Proteomes" id="UP000436801"/>
    </source>
</evidence>
<sequence length="159" mass="17476">MHPDAVMTESQNPDTRAAAFRKVREAHQTEMAEDYVELIGDLIARFGEARLTDLAEHTGVTLATASKVVQRLSREGLVQNRPYRSLFLTPAGEELARVARERHRIVQDFLLAIGVDPATAALDSEGIEHHVSETTLARLKALTAQLADQRPPGGNLSSR</sequence>
<dbReference type="Gene3D" id="1.10.60.10">
    <property type="entry name" value="Iron dependent repressor, metal binding and dimerisation domain"/>
    <property type="match status" value="1"/>
</dbReference>
<evidence type="ECO:0000256" key="1">
    <source>
        <dbReference type="ARBA" id="ARBA00004496"/>
    </source>
</evidence>
<dbReference type="InterPro" id="IPR022689">
    <property type="entry name" value="Iron_dep_repressor"/>
</dbReference>
<keyword evidence="7" id="KW-0805">Transcription regulation</keyword>
<dbReference type="InterPro" id="IPR036421">
    <property type="entry name" value="Fe_dep_repressor_sf"/>
</dbReference>
<dbReference type="GO" id="GO:0003677">
    <property type="term" value="F:DNA binding"/>
    <property type="evidence" value="ECO:0007669"/>
    <property type="project" value="UniProtKB-KW"/>
</dbReference>
<dbReference type="GO" id="GO:0046983">
    <property type="term" value="F:protein dimerization activity"/>
    <property type="evidence" value="ECO:0007669"/>
    <property type="project" value="InterPro"/>
</dbReference>
<comment type="subcellular location">
    <subcellularLocation>
        <location evidence="1">Cytoplasm</location>
    </subcellularLocation>
</comment>